<feature type="region of interest" description="Disordered" evidence="1">
    <location>
        <begin position="317"/>
        <end position="336"/>
    </location>
</feature>
<sequence length="404" mass="41874">MTIHATEIRAMESAPADLAGITDTDVPTHAPDIAPHVADTVAAPMQDGQAGEGTNARQDAVWRALMASPGGSATEIGVAAGLSRAMTSKILNGWESEGRVVRTPGGNDGPNRTRTPDRWHPISHAPGTTDEHVPDADETPTDTGTPDDLETATESQTGLVTGPDLSAATDTVPHEVTDSNVGDHPEEGDAESADEPSAYLDGQTELEEATDGPDAEHAPADVIPSDAVPDSEPEVGADTALDETPQQDADEPTAVEDPEWAQARAELLELADLILGAVTAKDGNDDAVMALGRLEMAMAKASQVHRSARAVLTGTTNAPVRTAPRPGAGSGGGGVRPGMLRDRVLGHLIEHPGKEFTPYEIGRVLDASSGAVANALDRLVSLDQAQLTCERPRRFAAPTSALGD</sequence>
<keyword evidence="3" id="KW-1185">Reference proteome</keyword>
<organism evidence="2 3">
    <name type="scientific">Acrocarpospora corrugata</name>
    <dbReference type="NCBI Taxonomy" id="35763"/>
    <lineage>
        <taxon>Bacteria</taxon>
        <taxon>Bacillati</taxon>
        <taxon>Actinomycetota</taxon>
        <taxon>Actinomycetes</taxon>
        <taxon>Streptosporangiales</taxon>
        <taxon>Streptosporangiaceae</taxon>
        <taxon>Acrocarpospora</taxon>
    </lineage>
</organism>
<dbReference type="RefSeq" id="WP_155338283.1">
    <property type="nucleotide sequence ID" value="NZ_BAAABN010000034.1"/>
</dbReference>
<dbReference type="EMBL" id="BLAD01000055">
    <property type="protein sequence ID" value="GES02023.1"/>
    <property type="molecule type" value="Genomic_DNA"/>
</dbReference>
<feature type="compositionally biased region" description="Acidic residues" evidence="1">
    <location>
        <begin position="204"/>
        <end position="213"/>
    </location>
</feature>
<dbReference type="AlphaFoldDB" id="A0A5M3W401"/>
<evidence type="ECO:0000313" key="2">
    <source>
        <dbReference type="EMBL" id="GES02023.1"/>
    </source>
</evidence>
<name>A0A5M3W401_9ACTN</name>
<proteinExistence type="predicted"/>
<evidence type="ECO:0000313" key="3">
    <source>
        <dbReference type="Proteomes" id="UP000334990"/>
    </source>
</evidence>
<feature type="region of interest" description="Disordered" evidence="1">
    <location>
        <begin position="97"/>
        <end position="256"/>
    </location>
</feature>
<dbReference type="OrthoDB" id="3483797at2"/>
<reference evidence="2 3" key="1">
    <citation type="submission" date="2019-10" db="EMBL/GenBank/DDBJ databases">
        <title>Whole genome shotgun sequence of Acrocarpospora corrugata NBRC 13972.</title>
        <authorList>
            <person name="Ichikawa N."/>
            <person name="Kimura A."/>
            <person name="Kitahashi Y."/>
            <person name="Komaki H."/>
            <person name="Oguchi A."/>
        </authorList>
    </citation>
    <scope>NUCLEOTIDE SEQUENCE [LARGE SCALE GENOMIC DNA]</scope>
    <source>
        <strain evidence="2 3">NBRC 13972</strain>
    </source>
</reference>
<evidence type="ECO:0000256" key="1">
    <source>
        <dbReference type="SAM" id="MobiDB-lite"/>
    </source>
</evidence>
<accession>A0A5M3W401</accession>
<protein>
    <submittedName>
        <fullName evidence="2">Uncharacterized protein</fullName>
    </submittedName>
</protein>
<feature type="compositionally biased region" description="Basic and acidic residues" evidence="1">
    <location>
        <begin position="172"/>
        <end position="187"/>
    </location>
</feature>
<comment type="caution">
    <text evidence="2">The sequence shown here is derived from an EMBL/GenBank/DDBJ whole genome shotgun (WGS) entry which is preliminary data.</text>
</comment>
<gene>
    <name evidence="2" type="ORF">Acor_40880</name>
</gene>
<dbReference type="Proteomes" id="UP000334990">
    <property type="component" value="Unassembled WGS sequence"/>
</dbReference>
<feature type="compositionally biased region" description="Acidic residues" evidence="1">
    <location>
        <begin position="136"/>
        <end position="151"/>
    </location>
</feature>